<accession>A0A2U3PI00</accession>
<dbReference type="AlphaFoldDB" id="A0A2U3PI00"/>
<organism evidence="1 2">
    <name type="scientific">Mycobacterium numidiamassiliense</name>
    <dbReference type="NCBI Taxonomy" id="1841861"/>
    <lineage>
        <taxon>Bacteria</taxon>
        <taxon>Bacillati</taxon>
        <taxon>Actinomycetota</taxon>
        <taxon>Actinomycetes</taxon>
        <taxon>Mycobacteriales</taxon>
        <taxon>Mycobacteriaceae</taxon>
        <taxon>Mycobacterium</taxon>
    </lineage>
</organism>
<dbReference type="EMBL" id="FUEZ01000004">
    <property type="protein sequence ID" value="SPM43392.1"/>
    <property type="molecule type" value="Genomic_DNA"/>
</dbReference>
<dbReference type="STRING" id="1841861.GCA_900157365_03937"/>
<reference evidence="1 2" key="1">
    <citation type="submission" date="2017-01" db="EMBL/GenBank/DDBJ databases">
        <authorList>
            <consortium name="Urmite Genomes"/>
        </authorList>
    </citation>
    <scope>NUCLEOTIDE SEQUENCE [LARGE SCALE GENOMIC DNA]</scope>
    <source>
        <strain evidence="1 2">AB215</strain>
    </source>
</reference>
<evidence type="ECO:0000313" key="2">
    <source>
        <dbReference type="Proteomes" id="UP000240424"/>
    </source>
</evidence>
<protein>
    <submittedName>
        <fullName evidence="1">ESX-1 secretion-associated protein EspH</fullName>
    </submittedName>
</protein>
<gene>
    <name evidence="1" type="ORF">MNAB215_5618</name>
</gene>
<proteinExistence type="predicted"/>
<dbReference type="Proteomes" id="UP000240424">
    <property type="component" value="Unassembled WGS sequence"/>
</dbReference>
<feature type="non-terminal residue" evidence="1">
    <location>
        <position position="1"/>
    </location>
</feature>
<keyword evidence="2" id="KW-1185">Reference proteome</keyword>
<sequence length="197" mass="21100">VPEYPYENEDDRDDLFAAMDFSAAQEDAAKRDTSTALDFSATGDGQAQTSAIDLAPVHATAEPEDTATVLEAIDSVTHAPEDEETNDVAPLYTVTNPPGTVSVSALGDGAIDRVELSAEVTRLTEAQLAEEILVVAHLATQQGQAAQHEFLLTTMRELGADDPDALRDMLEKGMELASPERAAETQAHVFGTRYHSD</sequence>
<evidence type="ECO:0000313" key="1">
    <source>
        <dbReference type="EMBL" id="SPM43392.1"/>
    </source>
</evidence>
<name>A0A2U3PI00_9MYCO</name>